<proteinExistence type="predicted"/>
<evidence type="ECO:0000256" key="1">
    <source>
        <dbReference type="ARBA" id="ARBA00004202"/>
    </source>
</evidence>
<dbReference type="CDD" id="cd03216">
    <property type="entry name" value="ABC_Carb_Monos_I"/>
    <property type="match status" value="1"/>
</dbReference>
<dbReference type="PROSITE" id="PS50893">
    <property type="entry name" value="ABC_TRANSPORTER_2"/>
    <property type="match status" value="2"/>
</dbReference>
<keyword evidence="4" id="KW-0762">Sugar transport</keyword>
<dbReference type="GO" id="GO:0016887">
    <property type="term" value="F:ATP hydrolysis activity"/>
    <property type="evidence" value="ECO:0007669"/>
    <property type="project" value="InterPro"/>
</dbReference>
<dbReference type="PANTHER" id="PTHR43790">
    <property type="entry name" value="CARBOHYDRATE TRANSPORT ATP-BINDING PROTEIN MG119-RELATED"/>
    <property type="match status" value="1"/>
</dbReference>
<protein>
    <submittedName>
        <fullName evidence="11">Sugar ABC transporter ATP-binding protein</fullName>
    </submittedName>
</protein>
<keyword evidence="12" id="KW-1185">Reference proteome</keyword>
<dbReference type="GO" id="GO:0005886">
    <property type="term" value="C:plasma membrane"/>
    <property type="evidence" value="ECO:0007669"/>
    <property type="project" value="UniProtKB-SubCell"/>
</dbReference>
<dbReference type="InterPro" id="IPR003439">
    <property type="entry name" value="ABC_transporter-like_ATP-bd"/>
</dbReference>
<dbReference type="Pfam" id="PF00005">
    <property type="entry name" value="ABC_tran"/>
    <property type="match status" value="2"/>
</dbReference>
<keyword evidence="8" id="KW-1278">Translocase</keyword>
<keyword evidence="3" id="KW-1003">Cell membrane</keyword>
<feature type="domain" description="ABC transporter" evidence="10">
    <location>
        <begin position="22"/>
        <end position="257"/>
    </location>
</feature>
<dbReference type="SMART" id="SM00382">
    <property type="entry name" value="AAA"/>
    <property type="match status" value="2"/>
</dbReference>
<reference evidence="12" key="1">
    <citation type="submission" date="2019-09" db="EMBL/GenBank/DDBJ databases">
        <title>Mumia zhuanghuii sp. nov. isolated from the intestinal contents of plateau pika (Ochotona curzoniae) in the Qinghai-Tibet plateau of China.</title>
        <authorList>
            <person name="Tian Z."/>
        </authorList>
    </citation>
    <scope>NUCLEOTIDE SEQUENCE [LARGE SCALE GENOMIC DNA]</scope>
    <source>
        <strain evidence="12">JCM 30598</strain>
    </source>
</reference>
<keyword evidence="6" id="KW-0547">Nucleotide-binding</keyword>
<name>A0A5J5IVY6_9MICO</name>
<evidence type="ECO:0000256" key="7">
    <source>
        <dbReference type="ARBA" id="ARBA00022840"/>
    </source>
</evidence>
<evidence type="ECO:0000313" key="11">
    <source>
        <dbReference type="EMBL" id="KAA9104765.1"/>
    </source>
</evidence>
<evidence type="ECO:0000259" key="10">
    <source>
        <dbReference type="PROSITE" id="PS50893"/>
    </source>
</evidence>
<evidence type="ECO:0000256" key="6">
    <source>
        <dbReference type="ARBA" id="ARBA00022741"/>
    </source>
</evidence>
<feature type="domain" description="ABC transporter" evidence="10">
    <location>
        <begin position="268"/>
        <end position="508"/>
    </location>
</feature>
<keyword evidence="7 11" id="KW-0067">ATP-binding</keyword>
<comment type="caution">
    <text evidence="11">The sequence shown here is derived from an EMBL/GenBank/DDBJ whole genome shotgun (WGS) entry which is preliminary data.</text>
</comment>
<organism evidence="11 12">
    <name type="scientific">Microbacterium rhizomatis</name>
    <dbReference type="NCBI Taxonomy" id="1631477"/>
    <lineage>
        <taxon>Bacteria</taxon>
        <taxon>Bacillati</taxon>
        <taxon>Actinomycetota</taxon>
        <taxon>Actinomycetes</taxon>
        <taxon>Micrococcales</taxon>
        <taxon>Microbacteriaceae</taxon>
        <taxon>Microbacterium</taxon>
    </lineage>
</organism>
<evidence type="ECO:0000256" key="3">
    <source>
        <dbReference type="ARBA" id="ARBA00022475"/>
    </source>
</evidence>
<dbReference type="InterPro" id="IPR003593">
    <property type="entry name" value="AAA+_ATPase"/>
</dbReference>
<dbReference type="CDD" id="cd03215">
    <property type="entry name" value="ABC_Carb_Monos_II"/>
    <property type="match status" value="1"/>
</dbReference>
<evidence type="ECO:0000256" key="5">
    <source>
        <dbReference type="ARBA" id="ARBA00022737"/>
    </source>
</evidence>
<comment type="subcellular location">
    <subcellularLocation>
        <location evidence="1">Cell membrane</location>
        <topology evidence="1">Peripheral membrane protein</topology>
    </subcellularLocation>
</comment>
<evidence type="ECO:0000313" key="12">
    <source>
        <dbReference type="Proteomes" id="UP000325827"/>
    </source>
</evidence>
<gene>
    <name evidence="11" type="ORF">F6B43_19000</name>
</gene>
<evidence type="ECO:0000256" key="4">
    <source>
        <dbReference type="ARBA" id="ARBA00022597"/>
    </source>
</evidence>
<dbReference type="SUPFAM" id="SSF52540">
    <property type="entry name" value="P-loop containing nucleoside triphosphate hydrolases"/>
    <property type="match status" value="2"/>
</dbReference>
<dbReference type="Proteomes" id="UP000325827">
    <property type="component" value="Unassembled WGS sequence"/>
</dbReference>
<dbReference type="GO" id="GO:0005524">
    <property type="term" value="F:ATP binding"/>
    <property type="evidence" value="ECO:0007669"/>
    <property type="project" value="UniProtKB-KW"/>
</dbReference>
<evidence type="ECO:0000256" key="9">
    <source>
        <dbReference type="ARBA" id="ARBA00023136"/>
    </source>
</evidence>
<evidence type="ECO:0000256" key="2">
    <source>
        <dbReference type="ARBA" id="ARBA00022448"/>
    </source>
</evidence>
<dbReference type="PANTHER" id="PTHR43790:SF3">
    <property type="entry name" value="D-ALLOSE IMPORT ATP-BINDING PROTEIN ALSA-RELATED"/>
    <property type="match status" value="1"/>
</dbReference>
<keyword evidence="9" id="KW-0472">Membrane</keyword>
<dbReference type="EMBL" id="VYSA01000007">
    <property type="protein sequence ID" value="KAA9104765.1"/>
    <property type="molecule type" value="Genomic_DNA"/>
</dbReference>
<sequence length="518" mass="55308">MVPERQRRRETGMTSDTLTPALHLTGIQKSYGATRALRNGNLTVYPGEIHAIVGENGAGKSTMMDIISGAVAPDGGTILIDGREVSFPGPRDATFSGIAIVHQELALCPDVSVAENVFLDDIPTRGGFVRFAEINRRTRELLAPFRAQISPRARTGDLPLADQQVVEIAHALAHDCRVVIFDEPTSSLTEPETVVLHALIRDLSRRGIASIYISHRLSEVFDLADRVTVMRDGSWVTTISVAETSPDALVERMVGRSVDHLYPPKALTAGDEVLTVENLSGARFDDVSFTVRSGEILGVSGLIGSGRTELMRGVAGIDKRSGTVTLAGRTVAGSFRASIRSGLSYMSEDRKEDGLFLNLSIQNNVIVTILDQVSRLGLIGGGGARKRALKATQQLGTKMADPDEPISALSGGNQQKTMIAKWLVAGPKVLILDEPTRGIDVGAKFEIHKHLRSLAAGGMALVIISSDLEEVIGLSDRILVMREGRLAGTLDGEIDEADVISLAAGAAGATPRTTDSKE</sequence>
<accession>A0A5J5IVY6</accession>
<dbReference type="InterPro" id="IPR050107">
    <property type="entry name" value="ABC_carbohydrate_import_ATPase"/>
</dbReference>
<keyword evidence="5" id="KW-0677">Repeat</keyword>
<dbReference type="Gene3D" id="3.40.50.300">
    <property type="entry name" value="P-loop containing nucleotide triphosphate hydrolases"/>
    <property type="match status" value="2"/>
</dbReference>
<dbReference type="FunFam" id="3.40.50.300:FF:000127">
    <property type="entry name" value="Ribose import ATP-binding protein RbsA"/>
    <property type="match status" value="1"/>
</dbReference>
<keyword evidence="2" id="KW-0813">Transport</keyword>
<dbReference type="AlphaFoldDB" id="A0A5J5IVY6"/>
<evidence type="ECO:0000256" key="8">
    <source>
        <dbReference type="ARBA" id="ARBA00022967"/>
    </source>
</evidence>
<dbReference type="InterPro" id="IPR027417">
    <property type="entry name" value="P-loop_NTPase"/>
</dbReference>
<dbReference type="OrthoDB" id="39350at2"/>